<dbReference type="EMBL" id="UZAH01032228">
    <property type="protein sequence ID" value="VDP20532.1"/>
    <property type="molecule type" value="Genomic_DNA"/>
</dbReference>
<dbReference type="GO" id="GO:0032007">
    <property type="term" value="P:negative regulation of TOR signaling"/>
    <property type="evidence" value="ECO:0007669"/>
    <property type="project" value="TreeGrafter"/>
</dbReference>
<keyword evidence="5" id="KW-1185">Reference proteome</keyword>
<evidence type="ECO:0000256" key="1">
    <source>
        <dbReference type="SAM" id="MobiDB-lite"/>
    </source>
</evidence>
<evidence type="ECO:0000259" key="3">
    <source>
        <dbReference type="Pfam" id="PF11864"/>
    </source>
</evidence>
<dbReference type="Proteomes" id="UP000050761">
    <property type="component" value="Unassembled WGS sequence"/>
</dbReference>
<dbReference type="GO" id="GO:0005096">
    <property type="term" value="F:GTPase activator activity"/>
    <property type="evidence" value="ECO:0007669"/>
    <property type="project" value="InterPro"/>
</dbReference>
<dbReference type="GO" id="GO:0033596">
    <property type="term" value="C:TSC1-TSC2 complex"/>
    <property type="evidence" value="ECO:0007669"/>
    <property type="project" value="TreeGrafter"/>
</dbReference>
<feature type="compositionally biased region" description="Polar residues" evidence="1">
    <location>
        <begin position="1"/>
        <end position="44"/>
    </location>
</feature>
<dbReference type="OrthoDB" id="5797019at2759"/>
<gene>
    <name evidence="4" type="ORF">HPBE_LOCUS20534</name>
</gene>
<proteinExistence type="predicted"/>
<accession>A0A3P8B2E4</accession>
<evidence type="ECO:0000313" key="5">
    <source>
        <dbReference type="Proteomes" id="UP000050761"/>
    </source>
</evidence>
<reference evidence="4 5" key="1">
    <citation type="submission" date="2018-11" db="EMBL/GenBank/DDBJ databases">
        <authorList>
            <consortium name="Pathogen Informatics"/>
        </authorList>
    </citation>
    <scope>NUCLEOTIDE SEQUENCE [LARGE SCALE GENOMIC DNA]</scope>
</reference>
<dbReference type="GO" id="GO:0046627">
    <property type="term" value="P:negative regulation of insulin receptor signaling pathway"/>
    <property type="evidence" value="ECO:0007669"/>
    <property type="project" value="TreeGrafter"/>
</dbReference>
<dbReference type="AlphaFoldDB" id="A0A3P8B2E4"/>
<dbReference type="WBParaSite" id="HPBE_0002053401-mRNA-1">
    <property type="protein sequence ID" value="HPBE_0002053401-mRNA-1"/>
    <property type="gene ID" value="HPBE_0002053401"/>
</dbReference>
<reference evidence="6" key="2">
    <citation type="submission" date="2019-09" db="UniProtKB">
        <authorList>
            <consortium name="WormBaseParasite"/>
        </authorList>
    </citation>
    <scope>IDENTIFICATION</scope>
</reference>
<evidence type="ECO:0000313" key="4">
    <source>
        <dbReference type="EMBL" id="VDP20532.1"/>
    </source>
</evidence>
<dbReference type="InterPro" id="IPR027107">
    <property type="entry name" value="Tuberin/Ral-act_asu"/>
</dbReference>
<feature type="region of interest" description="Disordered" evidence="1">
    <location>
        <begin position="1"/>
        <end position="49"/>
    </location>
</feature>
<organism evidence="4">
    <name type="scientific">Heligmosomoides polygyrus</name>
    <name type="common">Parasitic roundworm</name>
    <dbReference type="NCBI Taxonomy" id="6339"/>
    <lineage>
        <taxon>Eukaryota</taxon>
        <taxon>Metazoa</taxon>
        <taxon>Ecdysozoa</taxon>
        <taxon>Nematoda</taxon>
        <taxon>Chromadorea</taxon>
        <taxon>Rhabditida</taxon>
        <taxon>Rhabditina</taxon>
        <taxon>Rhabditomorpha</taxon>
        <taxon>Strongyloidea</taxon>
        <taxon>Heligmosomidae</taxon>
        <taxon>Heligmosomoides</taxon>
    </lineage>
</organism>
<name>A0A3P8B2E4_HELPZ</name>
<feature type="domain" description="Tuberin-type" evidence="2">
    <location>
        <begin position="619"/>
        <end position="837"/>
    </location>
</feature>
<protein>
    <submittedName>
        <fullName evidence="6">Rap-GAP domain-containing protein</fullName>
    </submittedName>
</protein>
<dbReference type="PANTHER" id="PTHR10063:SF0">
    <property type="entry name" value="TUBERIN"/>
    <property type="match status" value="1"/>
</dbReference>
<dbReference type="InterPro" id="IPR018515">
    <property type="entry name" value="Tuberin-type_domain"/>
</dbReference>
<dbReference type="GO" id="GO:0051726">
    <property type="term" value="P:regulation of cell cycle"/>
    <property type="evidence" value="ECO:0007669"/>
    <property type="project" value="TreeGrafter"/>
</dbReference>
<evidence type="ECO:0000313" key="6">
    <source>
        <dbReference type="WBParaSite" id="HPBE_0002053401-mRNA-1"/>
    </source>
</evidence>
<sequence length="848" mass="95889">MTTRSTSNVGASSPVTPENSLGRDSTHLPFSSSPSTSHPAQASASPVRKGGLMTRIFGSNKEKVLRSRTLQVSSLEGIWHDSHDMLNDPDTKIPTLKVLVEMTETQHSQLGLALRHTFFKTIQQIGCEELSIKWLNVLSEYGKTIHGFEKDIDSLVADWVKETLTVKEHPLALQVLQLCQHVIQHNAAYMGEDSMKSIVHSVCVRACQNLDNLTAFCLEILDSVLKYSDLPRTELMSVVTTFCVLVCDNKVREQAWSLARALLTSQMAHRTRKALLSILNGTGIAHRSQGDRRANDESYEKKMKLVLRGAIFCLANANWGAGQIDAVKCSPGSIIEPMRNAIQVDETICYDVLFDIRRLIQKHGRELQHMTWVKLMELLETVIDLCEQRPEYAKTCENSLHQILLLTEQLYCDGQFAAPPDLLYDLIEKCADRRPDTSVVKLIQYRAMAMSELHAFYTKYRLLYEHELVTQLMIPILQDTENESSSRIQYLMLNILFDVAKTVSLRDDARLFESVMGIVRHLFVVSILRTTADTAIEDDDDAETVVAPSRPPPRVSTPRAGSLSFDNLEVVAQSIGELLSERWSSVNLNTLSIIVAYHGLGEDWPRVNVYVRRTDSSSSEATPPGFSWSTICSVVTLAATKDACWSVLRAILQQLRRVLEHIAFVRTATDDQRSERGEISLHVYTEDLQRGEMDEKQLKGQIAKFLPPVLCTLLNYPYRQDLRNTELCRILVECVAQESMEAVIACDLAIQLAPAAMAGLALILTDSLSRMQYNAVRAIPIMELLSDSAEIPEFHKFFQEKHFRSIVDTLAPYTNVHKFNTFIVAAIHRVMMRWFCRVPEKMRYKIQW</sequence>
<dbReference type="PANTHER" id="PTHR10063">
    <property type="entry name" value="TUBERIN"/>
    <property type="match status" value="1"/>
</dbReference>
<evidence type="ECO:0000259" key="2">
    <source>
        <dbReference type="Pfam" id="PF03542"/>
    </source>
</evidence>
<dbReference type="GO" id="GO:0051898">
    <property type="term" value="P:negative regulation of phosphatidylinositol 3-kinase/protein kinase B signal transduction"/>
    <property type="evidence" value="ECO:0007669"/>
    <property type="project" value="TreeGrafter"/>
</dbReference>
<dbReference type="GO" id="GO:0005634">
    <property type="term" value="C:nucleus"/>
    <property type="evidence" value="ECO:0007669"/>
    <property type="project" value="InterPro"/>
</dbReference>
<dbReference type="GO" id="GO:0030178">
    <property type="term" value="P:negative regulation of Wnt signaling pathway"/>
    <property type="evidence" value="ECO:0007669"/>
    <property type="project" value="TreeGrafter"/>
</dbReference>
<dbReference type="Pfam" id="PF11864">
    <property type="entry name" value="DUF3384"/>
    <property type="match status" value="1"/>
</dbReference>
<dbReference type="Pfam" id="PF03542">
    <property type="entry name" value="Tuberin"/>
    <property type="match status" value="1"/>
</dbReference>
<feature type="domain" description="Tuberin N-terminal" evidence="3">
    <location>
        <begin position="70"/>
        <end position="448"/>
    </location>
</feature>
<dbReference type="InterPro" id="IPR024584">
    <property type="entry name" value="Tuberin_N"/>
</dbReference>